<feature type="transmembrane region" description="Helical" evidence="1">
    <location>
        <begin position="20"/>
        <end position="36"/>
    </location>
</feature>
<feature type="transmembrane region" description="Helical" evidence="1">
    <location>
        <begin position="48"/>
        <end position="67"/>
    </location>
</feature>
<comment type="caution">
    <text evidence="2">The sequence shown here is derived from an EMBL/GenBank/DDBJ whole genome shotgun (WGS) entry which is preliminary data.</text>
</comment>
<evidence type="ECO:0000313" key="2">
    <source>
        <dbReference type="EMBL" id="GFM90806.1"/>
    </source>
</evidence>
<organism evidence="2 3">
    <name type="scientific">Pseudomonas cichorii</name>
    <dbReference type="NCBI Taxonomy" id="36746"/>
    <lineage>
        <taxon>Bacteria</taxon>
        <taxon>Pseudomonadati</taxon>
        <taxon>Pseudomonadota</taxon>
        <taxon>Gammaproteobacteria</taxon>
        <taxon>Pseudomonadales</taxon>
        <taxon>Pseudomonadaceae</taxon>
        <taxon>Pseudomonas</taxon>
    </lineage>
</organism>
<keyword evidence="1" id="KW-0472">Membrane</keyword>
<dbReference type="RefSeq" id="WP_025261091.1">
    <property type="nucleotide sequence ID" value="NZ_BLVZ01000017.1"/>
</dbReference>
<evidence type="ECO:0000256" key="1">
    <source>
        <dbReference type="SAM" id="Phobius"/>
    </source>
</evidence>
<gene>
    <name evidence="2" type="ORF">PSCICP_07780</name>
</gene>
<dbReference type="InterPro" id="IPR006481">
    <property type="entry name" value="Phage_lambda_GpS_holin"/>
</dbReference>
<sequence>MPDKPDTWARFYLALSDPLWQGVIMAAVISFLRVLYDARETKPWRIILESLICGCLSLVASTIIEWLEWPASLSVAAGGAIGFLGVAAIRELMLRIINRKADSV</sequence>
<protein>
    <submittedName>
        <fullName evidence="2">Holin</fullName>
    </submittedName>
</protein>
<accession>A0ABQ1DIF5</accession>
<proteinExistence type="predicted"/>
<feature type="transmembrane region" description="Helical" evidence="1">
    <location>
        <begin position="73"/>
        <end position="93"/>
    </location>
</feature>
<dbReference type="EMBL" id="BLWA01000002">
    <property type="protein sequence ID" value="GFM90806.1"/>
    <property type="molecule type" value="Genomic_DNA"/>
</dbReference>
<keyword evidence="1" id="KW-1133">Transmembrane helix</keyword>
<keyword evidence="3" id="KW-1185">Reference proteome</keyword>
<dbReference type="NCBIfam" id="TIGR01594">
    <property type="entry name" value="holin_lambda"/>
    <property type="match status" value="1"/>
</dbReference>
<name>A0ABQ1DIF5_PSECI</name>
<reference evidence="2 3" key="1">
    <citation type="submission" date="2020-05" db="EMBL/GenBank/DDBJ databases">
        <title>Genetic diversity of Pseudomonas cichorii.</title>
        <authorList>
            <person name="Tani S."/>
            <person name="Yagi H."/>
            <person name="Hashimoto S."/>
            <person name="Iiyama K."/>
            <person name="Furuya N."/>
        </authorList>
    </citation>
    <scope>NUCLEOTIDE SEQUENCE [LARGE SCALE GENOMIC DNA]</scope>
    <source>
        <strain evidence="2 3">LMG 2162</strain>
    </source>
</reference>
<dbReference type="Pfam" id="PF05106">
    <property type="entry name" value="Phage_holin_3_1"/>
    <property type="match status" value="1"/>
</dbReference>
<keyword evidence="1" id="KW-0812">Transmembrane</keyword>
<evidence type="ECO:0000313" key="3">
    <source>
        <dbReference type="Proteomes" id="UP000614982"/>
    </source>
</evidence>
<dbReference type="GeneID" id="93660227"/>
<dbReference type="Proteomes" id="UP000614982">
    <property type="component" value="Unassembled WGS sequence"/>
</dbReference>